<dbReference type="InterPro" id="IPR036508">
    <property type="entry name" value="Chitin-bd_dom_sf"/>
</dbReference>
<evidence type="ECO:0000313" key="3">
    <source>
        <dbReference type="Proteomes" id="UP000499080"/>
    </source>
</evidence>
<organism evidence="2 3">
    <name type="scientific">Araneus ventricosus</name>
    <name type="common">Orbweaver spider</name>
    <name type="synonym">Epeira ventricosa</name>
    <dbReference type="NCBI Taxonomy" id="182803"/>
    <lineage>
        <taxon>Eukaryota</taxon>
        <taxon>Metazoa</taxon>
        <taxon>Ecdysozoa</taxon>
        <taxon>Arthropoda</taxon>
        <taxon>Chelicerata</taxon>
        <taxon>Arachnida</taxon>
        <taxon>Araneae</taxon>
        <taxon>Araneomorphae</taxon>
        <taxon>Entelegynae</taxon>
        <taxon>Araneoidea</taxon>
        <taxon>Araneidae</taxon>
        <taxon>Araneus</taxon>
    </lineage>
</organism>
<evidence type="ECO:0000259" key="1">
    <source>
        <dbReference type="PROSITE" id="PS50940"/>
    </source>
</evidence>
<keyword evidence="3" id="KW-1185">Reference proteome</keyword>
<dbReference type="SMART" id="SM00494">
    <property type="entry name" value="ChtBD2"/>
    <property type="match status" value="1"/>
</dbReference>
<dbReference type="AlphaFoldDB" id="A0A4Y2TIQ2"/>
<dbReference type="GO" id="GO:0008061">
    <property type="term" value="F:chitin binding"/>
    <property type="evidence" value="ECO:0007669"/>
    <property type="project" value="InterPro"/>
</dbReference>
<feature type="domain" description="Chitin-binding type-2" evidence="1">
    <location>
        <begin position="60"/>
        <end position="116"/>
    </location>
</feature>
<sequence>MERLDIQDLIGFLHRRRVLAWSARECPALSNPKIIFLFLDCTLLKSGKDSLTPSSHLPLWLLCKILNNGTVPNPKNCTSFYACSEGEARIVHCPRGLHFDPEGKECKSPCLAGCDSSIRKWSLLVEFYN</sequence>
<dbReference type="InterPro" id="IPR002557">
    <property type="entry name" value="Chitin-bd_dom"/>
</dbReference>
<dbReference type="EMBL" id="BGPR01028972">
    <property type="protein sequence ID" value="GBO00469.1"/>
    <property type="molecule type" value="Genomic_DNA"/>
</dbReference>
<dbReference type="Proteomes" id="UP000499080">
    <property type="component" value="Unassembled WGS sequence"/>
</dbReference>
<dbReference type="OrthoDB" id="6020543at2759"/>
<dbReference type="GO" id="GO:0005576">
    <property type="term" value="C:extracellular region"/>
    <property type="evidence" value="ECO:0007669"/>
    <property type="project" value="InterPro"/>
</dbReference>
<dbReference type="Pfam" id="PF01607">
    <property type="entry name" value="CBM_14"/>
    <property type="match status" value="1"/>
</dbReference>
<dbReference type="Gene3D" id="2.170.140.10">
    <property type="entry name" value="Chitin binding domain"/>
    <property type="match status" value="1"/>
</dbReference>
<dbReference type="SUPFAM" id="SSF57625">
    <property type="entry name" value="Invertebrate chitin-binding proteins"/>
    <property type="match status" value="1"/>
</dbReference>
<dbReference type="PROSITE" id="PS50940">
    <property type="entry name" value="CHIT_BIND_II"/>
    <property type="match status" value="1"/>
</dbReference>
<accession>A0A4Y2TIQ2</accession>
<name>A0A4Y2TIQ2_ARAVE</name>
<gene>
    <name evidence="2" type="ORF">AVEN_200873_1</name>
</gene>
<evidence type="ECO:0000313" key="2">
    <source>
        <dbReference type="EMBL" id="GBO00469.1"/>
    </source>
</evidence>
<reference evidence="2 3" key="1">
    <citation type="journal article" date="2019" name="Sci. Rep.">
        <title>Orb-weaving spider Araneus ventricosus genome elucidates the spidroin gene catalogue.</title>
        <authorList>
            <person name="Kono N."/>
            <person name="Nakamura H."/>
            <person name="Ohtoshi R."/>
            <person name="Moran D.A.P."/>
            <person name="Shinohara A."/>
            <person name="Yoshida Y."/>
            <person name="Fujiwara M."/>
            <person name="Mori M."/>
            <person name="Tomita M."/>
            <person name="Arakawa K."/>
        </authorList>
    </citation>
    <scope>NUCLEOTIDE SEQUENCE [LARGE SCALE GENOMIC DNA]</scope>
</reference>
<protein>
    <recommendedName>
        <fullName evidence="1">Chitin-binding type-2 domain-containing protein</fullName>
    </recommendedName>
</protein>
<proteinExistence type="predicted"/>
<comment type="caution">
    <text evidence="2">The sequence shown here is derived from an EMBL/GenBank/DDBJ whole genome shotgun (WGS) entry which is preliminary data.</text>
</comment>